<evidence type="ECO:0000313" key="5">
    <source>
        <dbReference type="Proteomes" id="UP000025229"/>
    </source>
</evidence>
<proteinExistence type="predicted"/>
<dbReference type="Proteomes" id="UP001281130">
    <property type="component" value="Unassembled WGS sequence"/>
</dbReference>
<keyword evidence="1" id="KW-1133">Transmembrane helix</keyword>
<evidence type="ECO:0000313" key="4">
    <source>
        <dbReference type="EMBL" id="MDX5892821.1"/>
    </source>
</evidence>
<keyword evidence="5" id="KW-1185">Reference proteome</keyword>
<evidence type="ECO:0000313" key="3">
    <source>
        <dbReference type="EMBL" id="AHY45410.1"/>
    </source>
</evidence>
<gene>
    <name evidence="3" type="ORF">RradSPS_0127</name>
    <name evidence="4" type="ORF">SIL72_02150</name>
</gene>
<keyword evidence="1" id="KW-0472">Membrane</keyword>
<name>A0A023X061_RUBRA</name>
<dbReference type="EMBL" id="JAWXXX010000001">
    <property type="protein sequence ID" value="MDX5892821.1"/>
    <property type="molecule type" value="Genomic_DNA"/>
</dbReference>
<reference evidence="3 5" key="1">
    <citation type="submission" date="2014-03" db="EMBL/GenBank/DDBJ databases">
        <title>Complete genome sequence of the Radio-Resistant Rubrobacter radiotolerans RSPS-4.</title>
        <authorList>
            <person name="Egas C.C."/>
            <person name="Barroso C.C."/>
            <person name="Froufe H.J.C."/>
            <person name="Pacheco J.J."/>
            <person name="Albuquerque L.L."/>
            <person name="da Costa M.M.S."/>
        </authorList>
    </citation>
    <scope>NUCLEOTIDE SEQUENCE [LARGE SCALE GENOMIC DNA]</scope>
    <source>
        <strain evidence="3 5">RSPS-4</strain>
    </source>
</reference>
<feature type="domain" description="DUF2231" evidence="2">
    <location>
        <begin position="8"/>
        <end position="140"/>
    </location>
</feature>
<protein>
    <submittedName>
        <fullName evidence="4">DUF2231 domain-containing protein</fullName>
    </submittedName>
    <submittedName>
        <fullName evidence="3">Putative membrane protein</fullName>
    </submittedName>
</protein>
<evidence type="ECO:0000259" key="2">
    <source>
        <dbReference type="Pfam" id="PF09990"/>
    </source>
</evidence>
<accession>A0A023X061</accession>
<feature type="transmembrane region" description="Helical" evidence="1">
    <location>
        <begin position="81"/>
        <end position="99"/>
    </location>
</feature>
<sequence length="151" mass="15665">MPRLSVMGHPVHPILQAIPAAVLPASTAFDALARVSEDSEGLSRAGHYTLIFGLLGAAGAAATGVLDYYEIENRPVRRVALYHGLVNAALISCYAACLVRRRKTKRADNKGLVLSGAGTALVGLSGYLGGELVYEHGVRVGEDADGIPGAA</sequence>
<feature type="transmembrane region" description="Helical" evidence="1">
    <location>
        <begin position="111"/>
        <end position="130"/>
    </location>
</feature>
<dbReference type="Proteomes" id="UP000025229">
    <property type="component" value="Chromosome"/>
</dbReference>
<reference evidence="4" key="2">
    <citation type="submission" date="2023-11" db="EMBL/GenBank/DDBJ databases">
        <title>MicrobeMod: A computational toolkit for identifying prokaryotic methylation and restriction-modification with nanopore sequencing.</title>
        <authorList>
            <person name="Crits-Christoph A."/>
            <person name="Kang S.C."/>
            <person name="Lee H."/>
            <person name="Ostrov N."/>
        </authorList>
    </citation>
    <scope>NUCLEOTIDE SEQUENCE</scope>
    <source>
        <strain evidence="4">ATCC 51242</strain>
    </source>
</reference>
<evidence type="ECO:0000256" key="1">
    <source>
        <dbReference type="SAM" id="Phobius"/>
    </source>
</evidence>
<dbReference type="HOGENOM" id="CLU_107155_2_1_11"/>
<dbReference type="RefSeq" id="WP_084263582.1">
    <property type="nucleotide sequence ID" value="NZ_CP007514.1"/>
</dbReference>
<keyword evidence="1" id="KW-0812">Transmembrane</keyword>
<dbReference type="AlphaFoldDB" id="A0A023X061"/>
<dbReference type="OrthoDB" id="147178at2"/>
<feature type="transmembrane region" description="Helical" evidence="1">
    <location>
        <begin position="45"/>
        <end position="69"/>
    </location>
</feature>
<dbReference type="Pfam" id="PF09990">
    <property type="entry name" value="DUF2231"/>
    <property type="match status" value="1"/>
</dbReference>
<dbReference type="EMBL" id="CP007514">
    <property type="protein sequence ID" value="AHY45410.1"/>
    <property type="molecule type" value="Genomic_DNA"/>
</dbReference>
<dbReference type="InterPro" id="IPR019251">
    <property type="entry name" value="DUF2231_TM"/>
</dbReference>
<dbReference type="eggNOG" id="COG4244">
    <property type="taxonomic scope" value="Bacteria"/>
</dbReference>
<organism evidence="3 5">
    <name type="scientific">Rubrobacter radiotolerans</name>
    <name type="common">Arthrobacter radiotolerans</name>
    <dbReference type="NCBI Taxonomy" id="42256"/>
    <lineage>
        <taxon>Bacteria</taxon>
        <taxon>Bacillati</taxon>
        <taxon>Actinomycetota</taxon>
        <taxon>Rubrobacteria</taxon>
        <taxon>Rubrobacterales</taxon>
        <taxon>Rubrobacteraceae</taxon>
        <taxon>Rubrobacter</taxon>
    </lineage>
</organism>
<dbReference type="STRING" id="42256.RradSPS_0127"/>
<dbReference type="KEGG" id="rrd:RradSPS_0127"/>